<gene>
    <name evidence="1" type="ORF">HMPREF9698_00963</name>
</gene>
<proteinExistence type="predicted"/>
<reference evidence="1 2" key="1">
    <citation type="submission" date="2012-09" db="EMBL/GenBank/DDBJ databases">
        <title>The Genome Sequence of Alloiococcus otitis ATCC 51267.</title>
        <authorList>
            <consortium name="The Broad Institute Genome Sequencing Platform"/>
            <person name="Earl A."/>
            <person name="Ward D."/>
            <person name="Feldgarden M."/>
            <person name="Gevers D."/>
            <person name="Huys G."/>
            <person name="Walker B."/>
            <person name="Young S.K."/>
            <person name="Zeng Q."/>
            <person name="Gargeya S."/>
            <person name="Fitzgerald M."/>
            <person name="Haas B."/>
            <person name="Abouelleil A."/>
            <person name="Alvarado L."/>
            <person name="Arachchi H.M."/>
            <person name="Berlin A.M."/>
            <person name="Chapman S.B."/>
            <person name="Goldberg J."/>
            <person name="Griggs A."/>
            <person name="Gujja S."/>
            <person name="Hansen M."/>
            <person name="Howarth C."/>
            <person name="Imamovic A."/>
            <person name="Larimer J."/>
            <person name="McCowen C."/>
            <person name="Montmayeur A."/>
            <person name="Murphy C."/>
            <person name="Neiman D."/>
            <person name="Pearson M."/>
            <person name="Priest M."/>
            <person name="Roberts A."/>
            <person name="Saif S."/>
            <person name="Shea T."/>
            <person name="Sisk P."/>
            <person name="Sykes S."/>
            <person name="Wortman J."/>
            <person name="Nusbaum C."/>
            <person name="Birren B."/>
        </authorList>
    </citation>
    <scope>NUCLEOTIDE SEQUENCE [LARGE SCALE GENOMIC DNA]</scope>
    <source>
        <strain evidence="1 2">ATCC 51267</strain>
    </source>
</reference>
<keyword evidence="2" id="KW-1185">Reference proteome</keyword>
<dbReference type="Proteomes" id="UP000009875">
    <property type="component" value="Unassembled WGS sequence"/>
</dbReference>
<dbReference type="EMBL" id="AGXA01000020">
    <property type="protein sequence ID" value="EKU93431.1"/>
    <property type="molecule type" value="Genomic_DNA"/>
</dbReference>
<name>K9ECA0_9LACT</name>
<dbReference type="AlphaFoldDB" id="K9ECA0"/>
<dbReference type="STRING" id="883081.HMPREF9698_00963"/>
<evidence type="ECO:0000313" key="1">
    <source>
        <dbReference type="EMBL" id="EKU93431.1"/>
    </source>
</evidence>
<accession>K9ECA0</accession>
<dbReference type="HOGENOM" id="CLU_3323695_0_0_9"/>
<protein>
    <submittedName>
        <fullName evidence="1">Uncharacterized protein</fullName>
    </submittedName>
</protein>
<sequence>MENTYHPKKYLLAINIFNSYASRCPDMVKGFFGIDTLF</sequence>
<evidence type="ECO:0000313" key="2">
    <source>
        <dbReference type="Proteomes" id="UP000009875"/>
    </source>
</evidence>
<comment type="caution">
    <text evidence="1">The sequence shown here is derived from an EMBL/GenBank/DDBJ whole genome shotgun (WGS) entry which is preliminary data.</text>
</comment>
<organism evidence="1 2">
    <name type="scientific">Alloiococcus otitis ATCC 51267</name>
    <dbReference type="NCBI Taxonomy" id="883081"/>
    <lineage>
        <taxon>Bacteria</taxon>
        <taxon>Bacillati</taxon>
        <taxon>Bacillota</taxon>
        <taxon>Bacilli</taxon>
        <taxon>Lactobacillales</taxon>
        <taxon>Carnobacteriaceae</taxon>
        <taxon>Alloiococcus</taxon>
    </lineage>
</organism>